<organism evidence="2 3">
    <name type="scientific">Aurantiacibacter gangjinensis</name>
    <dbReference type="NCBI Taxonomy" id="502682"/>
    <lineage>
        <taxon>Bacteria</taxon>
        <taxon>Pseudomonadati</taxon>
        <taxon>Pseudomonadota</taxon>
        <taxon>Alphaproteobacteria</taxon>
        <taxon>Sphingomonadales</taxon>
        <taxon>Erythrobacteraceae</taxon>
        <taxon>Aurantiacibacter</taxon>
    </lineage>
</organism>
<sequence length="234" mass="25123">MMSNAPPPLRNTLREGLSLPRVLLNPLRLPRKGADIGKGRPAIVIPGLMTGDVSTTLLRRTLNARGFAAEGWGQGLNIGADAAKLEAVQARIEQLVRDSGKNAVLIGWSLGGLYARVLAHRVPHALDMVVTVASPFSGDRHANRAWKLYEAINDHSVDNPPFAEQMAQKPPVPTIAVWSAVDGVIAPECTRGSDEESDYRLQVDAPHFKLGTSRASMETILAKIAEVDAEQASG</sequence>
<dbReference type="Gene3D" id="3.40.50.1820">
    <property type="entry name" value="alpha/beta hydrolase"/>
    <property type="match status" value="1"/>
</dbReference>
<dbReference type="Pfam" id="PF12697">
    <property type="entry name" value="Abhydrolase_6"/>
    <property type="match status" value="1"/>
</dbReference>
<evidence type="ECO:0000259" key="1">
    <source>
        <dbReference type="Pfam" id="PF12697"/>
    </source>
</evidence>
<dbReference type="InterPro" id="IPR000073">
    <property type="entry name" value="AB_hydrolase_1"/>
</dbReference>
<evidence type="ECO:0000313" key="3">
    <source>
        <dbReference type="Proteomes" id="UP000053070"/>
    </source>
</evidence>
<comment type="caution">
    <text evidence="2">The sequence shown here is derived from an EMBL/GenBank/DDBJ whole genome shotgun (WGS) entry which is preliminary data.</text>
</comment>
<protein>
    <recommendedName>
        <fullName evidence="1">AB hydrolase-1 domain-containing protein</fullName>
    </recommendedName>
</protein>
<name>A0A0G9MT04_9SPHN</name>
<dbReference type="EMBL" id="LBHC01000001">
    <property type="protein sequence ID" value="KLE33639.1"/>
    <property type="molecule type" value="Genomic_DNA"/>
</dbReference>
<reference evidence="2 3" key="1">
    <citation type="submission" date="2015-04" db="EMBL/GenBank/DDBJ databases">
        <title>The draft genome sequence of Erythrobacr gangjinensis K7-2.</title>
        <authorList>
            <person name="Zhuang L."/>
            <person name="Liu Y."/>
            <person name="Shao Z."/>
        </authorList>
    </citation>
    <scope>NUCLEOTIDE SEQUENCE [LARGE SCALE GENOMIC DNA]</scope>
    <source>
        <strain evidence="2 3">K7-2</strain>
    </source>
</reference>
<dbReference type="SUPFAM" id="SSF53474">
    <property type="entry name" value="alpha/beta-Hydrolases"/>
    <property type="match status" value="1"/>
</dbReference>
<gene>
    <name evidence="2" type="ORF">AAW01_03000</name>
</gene>
<dbReference type="Proteomes" id="UP000053070">
    <property type="component" value="Unassembled WGS sequence"/>
</dbReference>
<dbReference type="STRING" id="502682.BMF35_a2021"/>
<dbReference type="AlphaFoldDB" id="A0A0G9MT04"/>
<keyword evidence="3" id="KW-1185">Reference proteome</keyword>
<dbReference type="InterPro" id="IPR029058">
    <property type="entry name" value="AB_hydrolase_fold"/>
</dbReference>
<accession>A0A0G9MT04</accession>
<evidence type="ECO:0000313" key="2">
    <source>
        <dbReference type="EMBL" id="KLE33639.1"/>
    </source>
</evidence>
<dbReference type="PATRIC" id="fig|502682.8.peg.611"/>
<feature type="domain" description="AB hydrolase-1" evidence="1">
    <location>
        <begin position="73"/>
        <end position="171"/>
    </location>
</feature>
<proteinExistence type="predicted"/>